<dbReference type="EMBL" id="CP025958">
    <property type="protein sequence ID" value="AWM39226.1"/>
    <property type="molecule type" value="Genomic_DNA"/>
</dbReference>
<sequence>MSEREALWGAVCEHPEEDTPRLMFADWLLEHGDAADRTRAEFVRLQVGLARGQFDGPKRIAALQRVVELLSANDDRWRAEVPQVPGAYATGNYDRGLISTLRVMDQIEFRAAEAFRVVPVSHLEFARPVDPAYLAELPNLDRLGELSFVLELACPFTHLARFVAASDFRSLRRVTIGAPSLPADWEKTLEQRFGSKLARKRPPGE</sequence>
<evidence type="ECO:0000313" key="1">
    <source>
        <dbReference type="EMBL" id="AWM39226.1"/>
    </source>
</evidence>
<keyword evidence="2" id="KW-1185">Reference proteome</keyword>
<accession>A0A2Z3H6L9</accession>
<dbReference type="AlphaFoldDB" id="A0A2Z3H6L9"/>
<name>A0A2Z3H6L9_9BACT</name>
<reference evidence="1 2" key="1">
    <citation type="submission" date="2018-01" db="EMBL/GenBank/DDBJ databases">
        <title>G. obscuriglobus.</title>
        <authorList>
            <person name="Franke J."/>
            <person name="Blomberg W."/>
            <person name="Selmecki A."/>
        </authorList>
    </citation>
    <scope>NUCLEOTIDE SEQUENCE [LARGE SCALE GENOMIC DNA]</scope>
    <source>
        <strain evidence="1 2">DSM 5831</strain>
    </source>
</reference>
<evidence type="ECO:0000313" key="2">
    <source>
        <dbReference type="Proteomes" id="UP000245802"/>
    </source>
</evidence>
<proteinExistence type="predicted"/>
<protein>
    <submittedName>
        <fullName evidence="1">TIGR02996 domain-containing protein</fullName>
    </submittedName>
</protein>
<gene>
    <name evidence="1" type="ORF">C1280_21050</name>
</gene>
<dbReference type="KEGG" id="gog:C1280_21050"/>
<dbReference type="NCBIfam" id="TIGR02996">
    <property type="entry name" value="rpt_mate_G_obs"/>
    <property type="match status" value="1"/>
</dbReference>
<organism evidence="1 2">
    <name type="scientific">Gemmata obscuriglobus</name>
    <dbReference type="NCBI Taxonomy" id="114"/>
    <lineage>
        <taxon>Bacteria</taxon>
        <taxon>Pseudomonadati</taxon>
        <taxon>Planctomycetota</taxon>
        <taxon>Planctomycetia</taxon>
        <taxon>Gemmatales</taxon>
        <taxon>Gemmataceae</taxon>
        <taxon>Gemmata</taxon>
    </lineage>
</organism>
<dbReference type="OrthoDB" id="261413at2"/>
<dbReference type="RefSeq" id="WP_010045976.1">
    <property type="nucleotide sequence ID" value="NZ_CP025958.1"/>
</dbReference>
<dbReference type="Proteomes" id="UP000245802">
    <property type="component" value="Chromosome"/>
</dbReference>
<dbReference type="InterPro" id="IPR014338">
    <property type="entry name" value="CHP02996_rpt-companion-dom"/>
</dbReference>